<feature type="signal peptide" evidence="2">
    <location>
        <begin position="1"/>
        <end position="23"/>
    </location>
</feature>
<comment type="caution">
    <text evidence="3">The sequence shown here is derived from an EMBL/GenBank/DDBJ whole genome shotgun (WGS) entry which is preliminary data.</text>
</comment>
<feature type="compositionally biased region" description="Gly residues" evidence="1">
    <location>
        <begin position="52"/>
        <end position="79"/>
    </location>
</feature>
<gene>
    <name evidence="3" type="ORF">ANCCAN_17107</name>
</gene>
<proteinExistence type="predicted"/>
<keyword evidence="4" id="KW-1185">Reference proteome</keyword>
<feature type="compositionally biased region" description="Basic and acidic residues" evidence="1">
    <location>
        <begin position="33"/>
        <end position="49"/>
    </location>
</feature>
<accession>A0A368G1V5</accession>
<evidence type="ECO:0000313" key="4">
    <source>
        <dbReference type="Proteomes" id="UP000252519"/>
    </source>
</evidence>
<dbReference type="AlphaFoldDB" id="A0A368G1V5"/>
<sequence>MLLRLVVAAFAIILTLVATKCEARPQGGYGRDYGYHSHSRERFSDRRPYGPEGFGIPRGFGGPGGYGNPEGFGGSGRFGGPGGFGGPVGFLNPASYGGGYGPGQLPYEGNYGSGGYLPGGYGGGNGPVPVPI</sequence>
<feature type="chain" id="PRO_5016727642" evidence="2">
    <location>
        <begin position="24"/>
        <end position="132"/>
    </location>
</feature>
<name>A0A368G1V5_ANCCA</name>
<evidence type="ECO:0000256" key="2">
    <source>
        <dbReference type="SAM" id="SignalP"/>
    </source>
</evidence>
<dbReference type="OrthoDB" id="10567223at2759"/>
<organism evidence="3 4">
    <name type="scientific">Ancylostoma caninum</name>
    <name type="common">Dog hookworm</name>
    <dbReference type="NCBI Taxonomy" id="29170"/>
    <lineage>
        <taxon>Eukaryota</taxon>
        <taxon>Metazoa</taxon>
        <taxon>Ecdysozoa</taxon>
        <taxon>Nematoda</taxon>
        <taxon>Chromadorea</taxon>
        <taxon>Rhabditida</taxon>
        <taxon>Rhabditina</taxon>
        <taxon>Rhabditomorpha</taxon>
        <taxon>Strongyloidea</taxon>
        <taxon>Ancylostomatidae</taxon>
        <taxon>Ancylostomatinae</taxon>
        <taxon>Ancylostoma</taxon>
    </lineage>
</organism>
<keyword evidence="2" id="KW-0732">Signal</keyword>
<dbReference type="EMBL" id="JOJR01000506">
    <property type="protein sequence ID" value="RCN37000.1"/>
    <property type="molecule type" value="Genomic_DNA"/>
</dbReference>
<reference evidence="3 4" key="1">
    <citation type="submission" date="2014-10" db="EMBL/GenBank/DDBJ databases">
        <title>Draft genome of the hookworm Ancylostoma caninum.</title>
        <authorList>
            <person name="Mitreva M."/>
        </authorList>
    </citation>
    <scope>NUCLEOTIDE SEQUENCE [LARGE SCALE GENOMIC DNA]</scope>
    <source>
        <strain evidence="3 4">Baltimore</strain>
    </source>
</reference>
<evidence type="ECO:0000256" key="1">
    <source>
        <dbReference type="SAM" id="MobiDB-lite"/>
    </source>
</evidence>
<protein>
    <submittedName>
        <fullName evidence="3">Uncharacterized protein</fullName>
    </submittedName>
</protein>
<feature type="region of interest" description="Disordered" evidence="1">
    <location>
        <begin position="29"/>
        <end position="79"/>
    </location>
</feature>
<evidence type="ECO:0000313" key="3">
    <source>
        <dbReference type="EMBL" id="RCN37000.1"/>
    </source>
</evidence>
<dbReference type="Proteomes" id="UP000252519">
    <property type="component" value="Unassembled WGS sequence"/>
</dbReference>